<comment type="caution">
    <text evidence="1">The sequence shown here is derived from an EMBL/GenBank/DDBJ whole genome shotgun (WGS) entry which is preliminary data.</text>
</comment>
<accession>A0ABS4EU78</accession>
<gene>
    <name evidence="1" type="ORF">J2Z75_005026</name>
</gene>
<proteinExistence type="predicted"/>
<dbReference type="Pfam" id="PF06620">
    <property type="entry name" value="DUF1150"/>
    <property type="match status" value="1"/>
</dbReference>
<evidence type="ECO:0000313" key="1">
    <source>
        <dbReference type="EMBL" id="MBP1861497.1"/>
    </source>
</evidence>
<dbReference type="RefSeq" id="WP_209855818.1">
    <property type="nucleotide sequence ID" value="NZ_JAGGJV010000010.1"/>
</dbReference>
<evidence type="ECO:0000313" key="2">
    <source>
        <dbReference type="Proteomes" id="UP000823786"/>
    </source>
</evidence>
<dbReference type="Proteomes" id="UP000823786">
    <property type="component" value="Unassembled WGS sequence"/>
</dbReference>
<keyword evidence="2" id="KW-1185">Reference proteome</keyword>
<name>A0ABS4EU78_9HYPH</name>
<dbReference type="InterPro" id="IPR009531">
    <property type="entry name" value="DUF1150"/>
</dbReference>
<protein>
    <recommendedName>
        <fullName evidence="3">DUF1150 family protein</fullName>
    </recommendedName>
</protein>
<reference evidence="1 2" key="1">
    <citation type="submission" date="2021-03" db="EMBL/GenBank/DDBJ databases">
        <title>Genomic Encyclopedia of Type Strains, Phase IV (KMG-IV): sequencing the most valuable type-strain genomes for metagenomic binning, comparative biology and taxonomic classification.</title>
        <authorList>
            <person name="Goeker M."/>
        </authorList>
    </citation>
    <scope>NUCLEOTIDE SEQUENCE [LARGE SCALE GENOMIC DNA]</scope>
    <source>
        <strain evidence="1 2">DSM 26427</strain>
    </source>
</reference>
<dbReference type="EMBL" id="JAGGJV010000010">
    <property type="protein sequence ID" value="MBP1861497.1"/>
    <property type="molecule type" value="Genomic_DNA"/>
</dbReference>
<sequence>MEADRTEFPASTDHTGYIRKVDVEGDTMWALVDFDGDPICIANRKSSIYFFARNHDIKVVLLH</sequence>
<evidence type="ECO:0008006" key="3">
    <source>
        <dbReference type="Google" id="ProtNLM"/>
    </source>
</evidence>
<organism evidence="1 2">
    <name type="scientific">Rhizobium herbae</name>
    <dbReference type="NCBI Taxonomy" id="508661"/>
    <lineage>
        <taxon>Bacteria</taxon>
        <taxon>Pseudomonadati</taxon>
        <taxon>Pseudomonadota</taxon>
        <taxon>Alphaproteobacteria</taxon>
        <taxon>Hyphomicrobiales</taxon>
        <taxon>Rhizobiaceae</taxon>
        <taxon>Rhizobium/Agrobacterium group</taxon>
        <taxon>Rhizobium</taxon>
    </lineage>
</organism>